<keyword evidence="7" id="KW-0378">Hydrolase</keyword>
<dbReference type="PANTHER" id="PTHR15822:SF4">
    <property type="entry name" value="TYROSYL-DNA PHOSPHODIESTERASE 2"/>
    <property type="match status" value="1"/>
</dbReference>
<dbReference type="PANTHER" id="PTHR15822">
    <property type="entry name" value="TRAF AND TNF RECEPTOR-ASSOCIATED PROTEIN"/>
    <property type="match status" value="1"/>
</dbReference>
<dbReference type="SUPFAM" id="SSF56219">
    <property type="entry name" value="DNase I-like"/>
    <property type="match status" value="1"/>
</dbReference>
<keyword evidence="10" id="KW-0539">Nucleus</keyword>
<dbReference type="GO" id="GO:0046872">
    <property type="term" value="F:metal ion binding"/>
    <property type="evidence" value="ECO:0007669"/>
    <property type="project" value="UniProtKB-KW"/>
</dbReference>
<dbReference type="Proteomes" id="UP000244855">
    <property type="component" value="Unassembled WGS sequence"/>
</dbReference>
<comment type="cofactor">
    <cofactor evidence="2">
        <name>Mg(2+)</name>
        <dbReference type="ChEBI" id="CHEBI:18420"/>
    </cofactor>
</comment>
<dbReference type="Pfam" id="PF03372">
    <property type="entry name" value="Exo_endo_phos"/>
    <property type="match status" value="1"/>
</dbReference>
<keyword evidence="8" id="KW-0460">Magnesium</keyword>
<evidence type="ECO:0000256" key="7">
    <source>
        <dbReference type="ARBA" id="ARBA00022801"/>
    </source>
</evidence>
<keyword evidence="6" id="KW-0227">DNA damage</keyword>
<organism evidence="13 14">
    <name type="scientific">Periconia macrospinosa</name>
    <dbReference type="NCBI Taxonomy" id="97972"/>
    <lineage>
        <taxon>Eukaryota</taxon>
        <taxon>Fungi</taxon>
        <taxon>Dikarya</taxon>
        <taxon>Ascomycota</taxon>
        <taxon>Pezizomycotina</taxon>
        <taxon>Dothideomycetes</taxon>
        <taxon>Pleosporomycetidae</taxon>
        <taxon>Pleosporales</taxon>
        <taxon>Massarineae</taxon>
        <taxon>Periconiaceae</taxon>
        <taxon>Periconia</taxon>
    </lineage>
</organism>
<keyword evidence="9" id="KW-0234">DNA repair</keyword>
<dbReference type="InterPro" id="IPR005135">
    <property type="entry name" value="Endo/exonuclease/phosphatase"/>
</dbReference>
<reference evidence="13 14" key="1">
    <citation type="journal article" date="2018" name="Sci. Rep.">
        <title>Comparative genomics provides insights into the lifestyle and reveals functional heterogeneity of dark septate endophytic fungi.</title>
        <authorList>
            <person name="Knapp D.G."/>
            <person name="Nemeth J.B."/>
            <person name="Barry K."/>
            <person name="Hainaut M."/>
            <person name="Henrissat B."/>
            <person name="Johnson J."/>
            <person name="Kuo A."/>
            <person name="Lim J.H.P."/>
            <person name="Lipzen A."/>
            <person name="Nolan M."/>
            <person name="Ohm R.A."/>
            <person name="Tamas L."/>
            <person name="Grigoriev I.V."/>
            <person name="Spatafora J.W."/>
            <person name="Nagy L.G."/>
            <person name="Kovacs G.M."/>
        </authorList>
    </citation>
    <scope>NUCLEOTIDE SEQUENCE [LARGE SCALE GENOMIC DNA]</scope>
    <source>
        <strain evidence="13 14">DSE2036</strain>
    </source>
</reference>
<evidence type="ECO:0000256" key="8">
    <source>
        <dbReference type="ARBA" id="ARBA00022842"/>
    </source>
</evidence>
<keyword evidence="5" id="KW-0479">Metal-binding</keyword>
<evidence type="ECO:0000256" key="9">
    <source>
        <dbReference type="ARBA" id="ARBA00023204"/>
    </source>
</evidence>
<dbReference type="EMBL" id="KZ805748">
    <property type="protein sequence ID" value="PVH91955.1"/>
    <property type="molecule type" value="Genomic_DNA"/>
</dbReference>
<dbReference type="Gene3D" id="3.60.10.10">
    <property type="entry name" value="Endonuclease/exonuclease/phosphatase"/>
    <property type="match status" value="1"/>
</dbReference>
<evidence type="ECO:0000256" key="6">
    <source>
        <dbReference type="ARBA" id="ARBA00022763"/>
    </source>
</evidence>
<gene>
    <name evidence="13" type="ORF">DM02DRAFT_677789</name>
</gene>
<dbReference type="GO" id="GO:0003697">
    <property type="term" value="F:single-stranded DNA binding"/>
    <property type="evidence" value="ECO:0007669"/>
    <property type="project" value="TreeGrafter"/>
</dbReference>
<dbReference type="AlphaFoldDB" id="A0A2V1D1U1"/>
<evidence type="ECO:0000256" key="1">
    <source>
        <dbReference type="ARBA" id="ARBA00001936"/>
    </source>
</evidence>
<proteinExistence type="predicted"/>
<comment type="subcellular location">
    <subcellularLocation>
        <location evidence="3">Nucleus</location>
        <location evidence="3">PML body</location>
    </subcellularLocation>
</comment>
<feature type="compositionally biased region" description="Acidic residues" evidence="11">
    <location>
        <begin position="126"/>
        <end position="147"/>
    </location>
</feature>
<dbReference type="GO" id="GO:0070260">
    <property type="term" value="F:5'-tyrosyl-DNA phosphodiesterase activity"/>
    <property type="evidence" value="ECO:0007669"/>
    <property type="project" value="TreeGrafter"/>
</dbReference>
<feature type="domain" description="Endonuclease/exonuclease/phosphatase" evidence="12">
    <location>
        <begin position="59"/>
        <end position="356"/>
    </location>
</feature>
<dbReference type="GO" id="GO:0005737">
    <property type="term" value="C:cytoplasm"/>
    <property type="evidence" value="ECO:0007669"/>
    <property type="project" value="TreeGrafter"/>
</dbReference>
<dbReference type="OrthoDB" id="9975959at2759"/>
<evidence type="ECO:0000256" key="10">
    <source>
        <dbReference type="ARBA" id="ARBA00023242"/>
    </source>
</evidence>
<evidence type="ECO:0000256" key="2">
    <source>
        <dbReference type="ARBA" id="ARBA00001946"/>
    </source>
</evidence>
<evidence type="ECO:0000313" key="13">
    <source>
        <dbReference type="EMBL" id="PVH91955.1"/>
    </source>
</evidence>
<dbReference type="InterPro" id="IPR036691">
    <property type="entry name" value="Endo/exonu/phosph_ase_sf"/>
</dbReference>
<evidence type="ECO:0000256" key="4">
    <source>
        <dbReference type="ARBA" id="ARBA00022722"/>
    </source>
</evidence>
<dbReference type="InterPro" id="IPR051547">
    <property type="entry name" value="TDP2-like"/>
</dbReference>
<evidence type="ECO:0000313" key="14">
    <source>
        <dbReference type="Proteomes" id="UP000244855"/>
    </source>
</evidence>
<evidence type="ECO:0000256" key="3">
    <source>
        <dbReference type="ARBA" id="ARBA00004322"/>
    </source>
</evidence>
<evidence type="ECO:0000256" key="11">
    <source>
        <dbReference type="SAM" id="MobiDB-lite"/>
    </source>
</evidence>
<accession>A0A2V1D1U1</accession>
<protein>
    <recommendedName>
        <fullName evidence="12">Endonuclease/exonuclease/phosphatase domain-containing protein</fullName>
    </recommendedName>
</protein>
<dbReference type="STRING" id="97972.A0A2V1D1U1"/>
<sequence length="432" mass="47180">MVSPSTHASLYARQNTYIPIPQPYYTFDTTTPGWLSSTLPLPSSSQTSGTTPLTNLTLLTWNIDFGAPYPRSRMAAALSYLEQLVSHLPSSTAIVIFLQECMDESSPSSLPETLYTSHSHSTVLTENEEEDDEVEEGYEDDDDDETPSDLAQICAAPWIQSRFHLTDVSTQSAAWGARAPYGQVTLVDRRLKVEGVGRMKLVSEFGRSALFCDIRMSRSRENGDGGQEEGQVNVLRLCNVHLDSLSGPLRPVQWHGLTSHLIPHPPPSANTPSLITSLSLSSSATPPAIRASIIAGDTNATRPRDATAPQTHGFTDAYLVRGCVEGAEEGATWGFQSSRRARERFGVSRLDKVVFWSDGGQGDGGIEGERDEARLLEVDSVGRIGIGVVVDVRRRGGGEERDGAQRGARRRVWVTDHYGLMAVFEVGRGWGF</sequence>
<evidence type="ECO:0000256" key="5">
    <source>
        <dbReference type="ARBA" id="ARBA00022723"/>
    </source>
</evidence>
<keyword evidence="4" id="KW-0540">Nuclease</keyword>
<name>A0A2V1D1U1_9PLEO</name>
<dbReference type="GO" id="GO:0006302">
    <property type="term" value="P:double-strand break repair"/>
    <property type="evidence" value="ECO:0007669"/>
    <property type="project" value="TreeGrafter"/>
</dbReference>
<feature type="compositionally biased region" description="Polar residues" evidence="11">
    <location>
        <begin position="108"/>
        <end position="125"/>
    </location>
</feature>
<feature type="region of interest" description="Disordered" evidence="11">
    <location>
        <begin position="108"/>
        <end position="147"/>
    </location>
</feature>
<dbReference type="GO" id="GO:0005634">
    <property type="term" value="C:nucleus"/>
    <property type="evidence" value="ECO:0007669"/>
    <property type="project" value="UniProtKB-SubCell"/>
</dbReference>
<comment type="cofactor">
    <cofactor evidence="1">
        <name>Mn(2+)</name>
        <dbReference type="ChEBI" id="CHEBI:29035"/>
    </cofactor>
</comment>
<dbReference type="GO" id="GO:0004518">
    <property type="term" value="F:nuclease activity"/>
    <property type="evidence" value="ECO:0007669"/>
    <property type="project" value="UniProtKB-KW"/>
</dbReference>
<keyword evidence="14" id="KW-1185">Reference proteome</keyword>
<evidence type="ECO:0000259" key="12">
    <source>
        <dbReference type="Pfam" id="PF03372"/>
    </source>
</evidence>